<evidence type="ECO:0000313" key="2">
    <source>
        <dbReference type="Proteomes" id="UP001179952"/>
    </source>
</evidence>
<dbReference type="Proteomes" id="UP001179952">
    <property type="component" value="Unassembled WGS sequence"/>
</dbReference>
<sequence length="199" mass="21623">MESAPPAVVTLEVPPANVVESTPSMVPPPRMPPIILIVVVSPVRLSVPSVQVLGVSLPATVAADVLRLAPMEVPSATATRASNSGVPTAMASASIPSGGPLDGRVNKELACAQLWGCLLDVDLENARRATTEVIFTWLGWSIYNVRNLISSLKFLFLYPDIFLFRTFVLLQVLNERSLDARRFEDLLKTAQELAYRREA</sequence>
<protein>
    <submittedName>
        <fullName evidence="1">Uncharacterized protein</fullName>
    </submittedName>
</protein>
<proteinExistence type="predicted"/>
<dbReference type="EMBL" id="JAUJYN010000004">
    <property type="protein sequence ID" value="KAK1274586.1"/>
    <property type="molecule type" value="Genomic_DNA"/>
</dbReference>
<accession>A0AAV9BDA1</accession>
<dbReference type="AlphaFoldDB" id="A0AAV9BDA1"/>
<gene>
    <name evidence="1" type="ORF">QJS04_geneDACA015213</name>
</gene>
<comment type="caution">
    <text evidence="1">The sequence shown here is derived from an EMBL/GenBank/DDBJ whole genome shotgun (WGS) entry which is preliminary data.</text>
</comment>
<name>A0AAV9BDA1_ACOGR</name>
<reference evidence="1" key="1">
    <citation type="journal article" date="2023" name="Nat. Commun.">
        <title>Diploid and tetraploid genomes of Acorus and the evolution of monocots.</title>
        <authorList>
            <person name="Ma L."/>
            <person name="Liu K.W."/>
            <person name="Li Z."/>
            <person name="Hsiao Y.Y."/>
            <person name="Qi Y."/>
            <person name="Fu T."/>
            <person name="Tang G.D."/>
            <person name="Zhang D."/>
            <person name="Sun W.H."/>
            <person name="Liu D.K."/>
            <person name="Li Y."/>
            <person name="Chen G.Z."/>
            <person name="Liu X.D."/>
            <person name="Liao X.Y."/>
            <person name="Jiang Y.T."/>
            <person name="Yu X."/>
            <person name="Hao Y."/>
            <person name="Huang J."/>
            <person name="Zhao X.W."/>
            <person name="Ke S."/>
            <person name="Chen Y.Y."/>
            <person name="Wu W.L."/>
            <person name="Hsu J.L."/>
            <person name="Lin Y.F."/>
            <person name="Huang M.D."/>
            <person name="Li C.Y."/>
            <person name="Huang L."/>
            <person name="Wang Z.W."/>
            <person name="Zhao X."/>
            <person name="Zhong W.Y."/>
            <person name="Peng D.H."/>
            <person name="Ahmad S."/>
            <person name="Lan S."/>
            <person name="Zhang J.S."/>
            <person name="Tsai W.C."/>
            <person name="Van de Peer Y."/>
            <person name="Liu Z.J."/>
        </authorList>
    </citation>
    <scope>NUCLEOTIDE SEQUENCE</scope>
    <source>
        <strain evidence="1">SCP</strain>
    </source>
</reference>
<reference evidence="1" key="2">
    <citation type="submission" date="2023-06" db="EMBL/GenBank/DDBJ databases">
        <authorList>
            <person name="Ma L."/>
            <person name="Liu K.-W."/>
            <person name="Li Z."/>
            <person name="Hsiao Y.-Y."/>
            <person name="Qi Y."/>
            <person name="Fu T."/>
            <person name="Tang G."/>
            <person name="Zhang D."/>
            <person name="Sun W.-H."/>
            <person name="Liu D.-K."/>
            <person name="Li Y."/>
            <person name="Chen G.-Z."/>
            <person name="Liu X.-D."/>
            <person name="Liao X.-Y."/>
            <person name="Jiang Y.-T."/>
            <person name="Yu X."/>
            <person name="Hao Y."/>
            <person name="Huang J."/>
            <person name="Zhao X.-W."/>
            <person name="Ke S."/>
            <person name="Chen Y.-Y."/>
            <person name="Wu W.-L."/>
            <person name="Hsu J.-L."/>
            <person name="Lin Y.-F."/>
            <person name="Huang M.-D."/>
            <person name="Li C.-Y."/>
            <person name="Huang L."/>
            <person name="Wang Z.-W."/>
            <person name="Zhao X."/>
            <person name="Zhong W.-Y."/>
            <person name="Peng D.-H."/>
            <person name="Ahmad S."/>
            <person name="Lan S."/>
            <person name="Zhang J.-S."/>
            <person name="Tsai W.-C."/>
            <person name="Van De Peer Y."/>
            <person name="Liu Z.-J."/>
        </authorList>
    </citation>
    <scope>NUCLEOTIDE SEQUENCE</scope>
    <source>
        <strain evidence="1">SCP</strain>
        <tissue evidence="1">Leaves</tissue>
    </source>
</reference>
<keyword evidence="2" id="KW-1185">Reference proteome</keyword>
<organism evidence="1 2">
    <name type="scientific">Acorus gramineus</name>
    <name type="common">Dwarf sweet flag</name>
    <dbReference type="NCBI Taxonomy" id="55184"/>
    <lineage>
        <taxon>Eukaryota</taxon>
        <taxon>Viridiplantae</taxon>
        <taxon>Streptophyta</taxon>
        <taxon>Embryophyta</taxon>
        <taxon>Tracheophyta</taxon>
        <taxon>Spermatophyta</taxon>
        <taxon>Magnoliopsida</taxon>
        <taxon>Liliopsida</taxon>
        <taxon>Acoraceae</taxon>
        <taxon>Acorus</taxon>
    </lineage>
</organism>
<evidence type="ECO:0000313" key="1">
    <source>
        <dbReference type="EMBL" id="KAK1274586.1"/>
    </source>
</evidence>